<sequence>MKFLILPVAAFCVVIRKLRYSGFASQVRVQTARLLGARIGSNVKIRPGVLIKGAKNISIGNNCYIGEGTTLVGYDATITIGNDVAIAENVYISARNHRFRDPSRLIREQGYKGADVRVGDNVWLAHGATILAGTVLEPGTVVGAGAVAEKALGRPAIHTAATNIIHLDHEPKA</sequence>
<protein>
    <submittedName>
        <fullName evidence="1">DapH/DapD/GlmU-related protein</fullName>
    </submittedName>
</protein>
<reference evidence="1 2" key="2">
    <citation type="submission" date="2024-08" db="EMBL/GenBank/DDBJ databases">
        <title>Phylogenomic analyses of a clade within the roseobacter group suggest taxonomic reassignments of species of the genera Aestuariivita, Citreicella, Loktanella, Nautella, Pelagibaca, Ruegeria, Thalassobius, Thiobacimonas and Tropicibacter, and the proposal o.</title>
        <authorList>
            <person name="Jeon C.O."/>
        </authorList>
    </citation>
    <scope>NUCLEOTIDE SEQUENCE [LARGE SCALE GENOMIC DNA]</scope>
    <source>
        <strain evidence="1 2">SS1-5</strain>
    </source>
</reference>
<dbReference type="Gene3D" id="2.160.10.10">
    <property type="entry name" value="Hexapeptide repeat proteins"/>
    <property type="match status" value="1"/>
</dbReference>
<dbReference type="SUPFAM" id="SSF51161">
    <property type="entry name" value="Trimeric LpxA-like enzymes"/>
    <property type="match status" value="1"/>
</dbReference>
<dbReference type="Pfam" id="PF00132">
    <property type="entry name" value="Hexapep"/>
    <property type="match status" value="1"/>
</dbReference>
<gene>
    <name evidence="1" type="ORF">AABB31_14970</name>
</gene>
<dbReference type="RefSeq" id="WP_342075679.1">
    <property type="nucleotide sequence ID" value="NZ_CP151767.2"/>
</dbReference>
<dbReference type="EMBL" id="CP151767">
    <property type="protein sequence ID" value="WZU66354.1"/>
    <property type="molecule type" value="Genomic_DNA"/>
</dbReference>
<dbReference type="InterPro" id="IPR051159">
    <property type="entry name" value="Hexapeptide_acetyltransf"/>
</dbReference>
<dbReference type="KEGG" id="yrh:AABB31_14970"/>
<organism evidence="1 2">
    <name type="scientific">Yoonia rhodophyticola</name>
    <dbReference type="NCBI Taxonomy" id="3137370"/>
    <lineage>
        <taxon>Bacteria</taxon>
        <taxon>Pseudomonadati</taxon>
        <taxon>Pseudomonadota</taxon>
        <taxon>Alphaproteobacteria</taxon>
        <taxon>Rhodobacterales</taxon>
        <taxon>Paracoccaceae</taxon>
        <taxon>Yoonia</taxon>
    </lineage>
</organism>
<name>A0AAN0M7T3_9RHOB</name>
<dbReference type="Proteomes" id="UP001470809">
    <property type="component" value="Chromosome"/>
</dbReference>
<dbReference type="InterPro" id="IPR011004">
    <property type="entry name" value="Trimer_LpxA-like_sf"/>
</dbReference>
<proteinExistence type="predicted"/>
<dbReference type="PANTHER" id="PTHR23416:SF78">
    <property type="entry name" value="LIPOPOLYSACCHARIDE BIOSYNTHESIS O-ACETYL TRANSFERASE WBBJ-RELATED"/>
    <property type="match status" value="1"/>
</dbReference>
<dbReference type="InterPro" id="IPR001451">
    <property type="entry name" value="Hexapep"/>
</dbReference>
<dbReference type="PANTHER" id="PTHR23416">
    <property type="entry name" value="SIALIC ACID SYNTHASE-RELATED"/>
    <property type="match status" value="1"/>
</dbReference>
<accession>A0AAN0M7T3</accession>
<dbReference type="AlphaFoldDB" id="A0AAN0M7T3"/>
<reference evidence="2" key="1">
    <citation type="submission" date="2024-04" db="EMBL/GenBank/DDBJ databases">
        <title>Phylogenomic analyses of a clade within the roseobacter group suggest taxonomic reassignments of species of the genera Aestuariivita, Citreicella, Loktanella, Nautella, Pelagibaca, Ruegeria, Thalassobius, Thiobacimonas and Tropicibacter, and the proposal o.</title>
        <authorList>
            <person name="Jeon C.O."/>
        </authorList>
    </citation>
    <scope>NUCLEOTIDE SEQUENCE [LARGE SCALE GENOMIC DNA]</scope>
    <source>
        <strain evidence="2">SS1-5</strain>
    </source>
</reference>
<keyword evidence="2" id="KW-1185">Reference proteome</keyword>
<evidence type="ECO:0000313" key="1">
    <source>
        <dbReference type="EMBL" id="WZU66354.1"/>
    </source>
</evidence>
<evidence type="ECO:0000313" key="2">
    <source>
        <dbReference type="Proteomes" id="UP001470809"/>
    </source>
</evidence>
<dbReference type="CDD" id="cd04647">
    <property type="entry name" value="LbH_MAT_like"/>
    <property type="match status" value="1"/>
</dbReference>